<accession>A0A9X3NTL4</accession>
<feature type="binding site" evidence="4">
    <location>
        <position position="81"/>
    </location>
    <ligand>
        <name>substrate</name>
    </ligand>
</feature>
<feature type="binding site" evidence="5">
    <location>
        <position position="158"/>
    </location>
    <ligand>
        <name>Mg(2+)</name>
        <dbReference type="ChEBI" id="CHEBI:18420"/>
    </ligand>
</feature>
<evidence type="ECO:0000313" key="8">
    <source>
        <dbReference type="Proteomes" id="UP001140076"/>
    </source>
</evidence>
<dbReference type="InterPro" id="IPR011206">
    <property type="entry name" value="Citrate_lyase_beta/mcl1/mcl2"/>
</dbReference>
<dbReference type="PANTHER" id="PTHR32308:SF10">
    <property type="entry name" value="CITRATE LYASE SUBUNIT BETA"/>
    <property type="match status" value="1"/>
</dbReference>
<evidence type="ECO:0000256" key="5">
    <source>
        <dbReference type="PIRSR" id="PIRSR015582-2"/>
    </source>
</evidence>
<dbReference type="GO" id="GO:0000287">
    <property type="term" value="F:magnesium ion binding"/>
    <property type="evidence" value="ECO:0007669"/>
    <property type="project" value="TreeGrafter"/>
</dbReference>
<dbReference type="Proteomes" id="UP001140076">
    <property type="component" value="Unassembled WGS sequence"/>
</dbReference>
<keyword evidence="3 5" id="KW-0460">Magnesium</keyword>
<dbReference type="SUPFAM" id="SSF51621">
    <property type="entry name" value="Phosphoenolpyruvate/pyruvate domain"/>
    <property type="match status" value="1"/>
</dbReference>
<feature type="binding site" evidence="4">
    <location>
        <position position="132"/>
    </location>
    <ligand>
        <name>substrate</name>
    </ligand>
</feature>
<dbReference type="PIRSF" id="PIRSF015582">
    <property type="entry name" value="Cit_lyase_B"/>
    <property type="match status" value="1"/>
</dbReference>
<proteinExistence type="predicted"/>
<dbReference type="GO" id="GO:0006107">
    <property type="term" value="P:oxaloacetate metabolic process"/>
    <property type="evidence" value="ECO:0007669"/>
    <property type="project" value="TreeGrafter"/>
</dbReference>
<dbReference type="RefSeq" id="WP_270071215.1">
    <property type="nucleotide sequence ID" value="NZ_JAJAQC010000007.1"/>
</dbReference>
<dbReference type="Gene3D" id="3.20.20.60">
    <property type="entry name" value="Phosphoenolpyruvate-binding domains"/>
    <property type="match status" value="1"/>
</dbReference>
<dbReference type="Pfam" id="PF03328">
    <property type="entry name" value="HpcH_HpaI"/>
    <property type="match status" value="1"/>
</dbReference>
<dbReference type="GO" id="GO:0016829">
    <property type="term" value="F:lyase activity"/>
    <property type="evidence" value="ECO:0007669"/>
    <property type="project" value="UniProtKB-KW"/>
</dbReference>
<organism evidence="7 8">
    <name type="scientific">Streptomonospora mangrovi</name>
    <dbReference type="NCBI Taxonomy" id="2883123"/>
    <lineage>
        <taxon>Bacteria</taxon>
        <taxon>Bacillati</taxon>
        <taxon>Actinomycetota</taxon>
        <taxon>Actinomycetes</taxon>
        <taxon>Streptosporangiales</taxon>
        <taxon>Nocardiopsidaceae</taxon>
        <taxon>Streptomonospora</taxon>
    </lineage>
</organism>
<evidence type="ECO:0000256" key="3">
    <source>
        <dbReference type="ARBA" id="ARBA00022842"/>
    </source>
</evidence>
<sequence>MADAAPHPALPDAVTWLFVPAVRPDRYAKAIAAGPDAVVVDLEDSVPAGAKADARRALAQAWPHAVAPVLAAGPRPAVVVRVNARTTAEFAADAALCRELRPSAVVLPKAESGEDVRAAAQACGVPVLPLVESARGLVDLREVAACADTARLLFGGVDLALDLGAADDVALDSARADLVRYSAAFRLPPPVDGVTTAVRDPDAAARDAARARGWGFGGKLCVHPSQVAVVAAAFAPEPAEVERARAVLAAADRADAAGEGAVALDGEMIDRPVVERARRLLERAARAARAEPAG</sequence>
<protein>
    <submittedName>
        <fullName evidence="7">CoA ester lyase</fullName>
    </submittedName>
</protein>
<evidence type="ECO:0000256" key="4">
    <source>
        <dbReference type="PIRSR" id="PIRSR015582-1"/>
    </source>
</evidence>
<dbReference type="InterPro" id="IPR005000">
    <property type="entry name" value="Aldolase/citrate-lyase_domain"/>
</dbReference>
<evidence type="ECO:0000313" key="7">
    <source>
        <dbReference type="EMBL" id="MDA0563931.1"/>
    </source>
</evidence>
<dbReference type="EMBL" id="JAJAQC010000007">
    <property type="protein sequence ID" value="MDA0563931.1"/>
    <property type="molecule type" value="Genomic_DNA"/>
</dbReference>
<comment type="caution">
    <text evidence="7">The sequence shown here is derived from an EMBL/GenBank/DDBJ whole genome shotgun (WGS) entry which is preliminary data.</text>
</comment>
<evidence type="ECO:0000256" key="2">
    <source>
        <dbReference type="ARBA" id="ARBA00022723"/>
    </source>
</evidence>
<feature type="domain" description="HpcH/HpaI aldolase/citrate lyase" evidence="6">
    <location>
        <begin position="16"/>
        <end position="224"/>
    </location>
</feature>
<gene>
    <name evidence="7" type="ORF">LG943_06255</name>
</gene>
<keyword evidence="8" id="KW-1185">Reference proteome</keyword>
<comment type="cofactor">
    <cofactor evidence="1">
        <name>Mg(2+)</name>
        <dbReference type="ChEBI" id="CHEBI:18420"/>
    </cofactor>
</comment>
<name>A0A9X3NTL4_9ACTN</name>
<dbReference type="InterPro" id="IPR015813">
    <property type="entry name" value="Pyrv/PenolPyrv_kinase-like_dom"/>
</dbReference>
<evidence type="ECO:0000256" key="1">
    <source>
        <dbReference type="ARBA" id="ARBA00001946"/>
    </source>
</evidence>
<keyword evidence="7" id="KW-0456">Lyase</keyword>
<feature type="binding site" evidence="5">
    <location>
        <position position="132"/>
    </location>
    <ligand>
        <name>Mg(2+)</name>
        <dbReference type="ChEBI" id="CHEBI:18420"/>
    </ligand>
</feature>
<dbReference type="InterPro" id="IPR040442">
    <property type="entry name" value="Pyrv_kinase-like_dom_sf"/>
</dbReference>
<keyword evidence="2 5" id="KW-0479">Metal-binding</keyword>
<dbReference type="AlphaFoldDB" id="A0A9X3NTL4"/>
<evidence type="ECO:0000259" key="6">
    <source>
        <dbReference type="Pfam" id="PF03328"/>
    </source>
</evidence>
<dbReference type="PANTHER" id="PTHR32308">
    <property type="entry name" value="LYASE BETA SUBUNIT, PUTATIVE (AFU_ORTHOLOGUE AFUA_4G13030)-RELATED"/>
    <property type="match status" value="1"/>
</dbReference>
<reference evidence="7" key="1">
    <citation type="submission" date="2021-10" db="EMBL/GenBank/DDBJ databases">
        <title>Streptomonospora sp. nov., isolated from mangrove soil.</title>
        <authorList>
            <person name="Chen X."/>
            <person name="Ge X."/>
            <person name="Liu W."/>
        </authorList>
    </citation>
    <scope>NUCLEOTIDE SEQUENCE</scope>
    <source>
        <strain evidence="7">S1-112</strain>
    </source>
</reference>